<sequence length="182" mass="19990">MAQQSGRVQRHRDRRRRHRNAPVPGTHCSSISPLHSKINDEKAQASITDQAAQYPNIAKITRALGHALSFGLLSWSGHQPLRIGCGYACGVGVTVEKVSIRFALSSRRFTVACAAGILGGKSNRAARARLKFSSLELGLPKLSSSTNVLRKPGPEVSLRRTNFYIQGDHMFKVPYSDLQENL</sequence>
<dbReference type="Proteomes" id="UP000000304">
    <property type="component" value="Chromosome 2R"/>
</dbReference>
<name>B4QIB7_DROSI</name>
<proteinExistence type="predicted"/>
<keyword evidence="3" id="KW-1185">Reference proteome</keyword>
<reference evidence="2 3" key="1">
    <citation type="journal article" date="2007" name="Nature">
        <title>Evolution of genes and genomes on the Drosophila phylogeny.</title>
        <authorList>
            <consortium name="Drosophila 12 Genomes Consortium"/>
            <person name="Clark A.G."/>
            <person name="Eisen M.B."/>
            <person name="Smith D.R."/>
            <person name="Bergman C.M."/>
            <person name="Oliver B."/>
            <person name="Markow T.A."/>
            <person name="Kaufman T.C."/>
            <person name="Kellis M."/>
            <person name="Gelbart W."/>
            <person name="Iyer V.N."/>
            <person name="Pollard D.A."/>
            <person name="Sackton T.B."/>
            <person name="Larracuente A.M."/>
            <person name="Singh N.D."/>
            <person name="Abad J.P."/>
            <person name="Abt D.N."/>
            <person name="Adryan B."/>
            <person name="Aguade M."/>
            <person name="Akashi H."/>
            <person name="Anderson W.W."/>
            <person name="Aquadro C.F."/>
            <person name="Ardell D.H."/>
            <person name="Arguello R."/>
            <person name="Artieri C.G."/>
            <person name="Barbash D.A."/>
            <person name="Barker D."/>
            <person name="Barsanti P."/>
            <person name="Batterham P."/>
            <person name="Batzoglou S."/>
            <person name="Begun D."/>
            <person name="Bhutkar A."/>
            <person name="Blanco E."/>
            <person name="Bosak S.A."/>
            <person name="Bradley R.K."/>
            <person name="Brand A.D."/>
            <person name="Brent M.R."/>
            <person name="Brooks A.N."/>
            <person name="Brown R.H."/>
            <person name="Butlin R.K."/>
            <person name="Caggese C."/>
            <person name="Calvi B.R."/>
            <person name="Bernardo de Carvalho A."/>
            <person name="Caspi A."/>
            <person name="Castrezana S."/>
            <person name="Celniker S.E."/>
            <person name="Chang J.L."/>
            <person name="Chapple C."/>
            <person name="Chatterji S."/>
            <person name="Chinwalla A."/>
            <person name="Civetta A."/>
            <person name="Clifton S.W."/>
            <person name="Comeron J.M."/>
            <person name="Costello J.C."/>
            <person name="Coyne J.A."/>
            <person name="Daub J."/>
            <person name="David R.G."/>
            <person name="Delcher A.L."/>
            <person name="Delehaunty K."/>
            <person name="Do C.B."/>
            <person name="Ebling H."/>
            <person name="Edwards K."/>
            <person name="Eickbush T."/>
            <person name="Evans J.D."/>
            <person name="Filipski A."/>
            <person name="Findeiss S."/>
            <person name="Freyhult E."/>
            <person name="Fulton L."/>
            <person name="Fulton R."/>
            <person name="Garcia A.C."/>
            <person name="Gardiner A."/>
            <person name="Garfield D.A."/>
            <person name="Garvin B.E."/>
            <person name="Gibson G."/>
            <person name="Gilbert D."/>
            <person name="Gnerre S."/>
            <person name="Godfrey J."/>
            <person name="Good R."/>
            <person name="Gotea V."/>
            <person name="Gravely B."/>
            <person name="Greenberg A.J."/>
            <person name="Griffiths-Jones S."/>
            <person name="Gross S."/>
            <person name="Guigo R."/>
            <person name="Gustafson E.A."/>
            <person name="Haerty W."/>
            <person name="Hahn M.W."/>
            <person name="Halligan D.L."/>
            <person name="Halpern A.L."/>
            <person name="Halter G.M."/>
            <person name="Han M.V."/>
            <person name="Heger A."/>
            <person name="Hillier L."/>
            <person name="Hinrichs A.S."/>
            <person name="Holmes I."/>
            <person name="Hoskins R.A."/>
            <person name="Hubisz M.J."/>
            <person name="Hultmark D."/>
            <person name="Huntley M.A."/>
            <person name="Jaffe D.B."/>
            <person name="Jagadeeshan S."/>
            <person name="Jeck W.R."/>
            <person name="Johnson J."/>
            <person name="Jones C.D."/>
            <person name="Jordan W.C."/>
            <person name="Karpen G.H."/>
            <person name="Kataoka E."/>
            <person name="Keightley P.D."/>
            <person name="Kheradpour P."/>
            <person name="Kirkness E.F."/>
            <person name="Koerich L.B."/>
            <person name="Kristiansen K."/>
            <person name="Kudrna D."/>
            <person name="Kulathinal R.J."/>
            <person name="Kumar S."/>
            <person name="Kwok R."/>
            <person name="Lander E."/>
            <person name="Langley C.H."/>
            <person name="Lapoint R."/>
            <person name="Lazzaro B.P."/>
            <person name="Lee S.J."/>
            <person name="Levesque L."/>
            <person name="Li R."/>
            <person name="Lin C.F."/>
            <person name="Lin M.F."/>
            <person name="Lindblad-Toh K."/>
            <person name="Llopart A."/>
            <person name="Long M."/>
            <person name="Low L."/>
            <person name="Lozovsky E."/>
            <person name="Lu J."/>
            <person name="Luo M."/>
            <person name="Machado C.A."/>
            <person name="Makalowski W."/>
            <person name="Marzo M."/>
            <person name="Matsuda M."/>
            <person name="Matzkin L."/>
            <person name="McAllister B."/>
            <person name="McBride C.S."/>
            <person name="McKernan B."/>
            <person name="McKernan K."/>
            <person name="Mendez-Lago M."/>
            <person name="Minx P."/>
            <person name="Mollenhauer M.U."/>
            <person name="Montooth K."/>
            <person name="Mount S.M."/>
            <person name="Mu X."/>
            <person name="Myers E."/>
            <person name="Negre B."/>
            <person name="Newfeld S."/>
            <person name="Nielsen R."/>
            <person name="Noor M.A."/>
            <person name="O'Grady P."/>
            <person name="Pachter L."/>
            <person name="Papaceit M."/>
            <person name="Parisi M.J."/>
            <person name="Parisi M."/>
            <person name="Parts L."/>
            <person name="Pedersen J.S."/>
            <person name="Pesole G."/>
            <person name="Phillippy A.M."/>
            <person name="Ponting C.P."/>
            <person name="Pop M."/>
            <person name="Porcelli D."/>
            <person name="Powell J.R."/>
            <person name="Prohaska S."/>
            <person name="Pruitt K."/>
            <person name="Puig M."/>
            <person name="Quesneville H."/>
            <person name="Ram K.R."/>
            <person name="Rand D."/>
            <person name="Rasmussen M.D."/>
            <person name="Reed L.K."/>
            <person name="Reenan R."/>
            <person name="Reily A."/>
            <person name="Remington K.A."/>
            <person name="Rieger T.T."/>
            <person name="Ritchie M.G."/>
            <person name="Robin C."/>
            <person name="Rogers Y.H."/>
            <person name="Rohde C."/>
            <person name="Rozas J."/>
            <person name="Rubenfield M.J."/>
            <person name="Ruiz A."/>
            <person name="Russo S."/>
            <person name="Salzberg S.L."/>
            <person name="Sanchez-Gracia A."/>
            <person name="Saranga D.J."/>
            <person name="Sato H."/>
            <person name="Schaeffer S.W."/>
            <person name="Schatz M.C."/>
            <person name="Schlenke T."/>
            <person name="Schwartz R."/>
            <person name="Segarra C."/>
            <person name="Singh R.S."/>
            <person name="Sirot L."/>
            <person name="Sirota M."/>
            <person name="Sisneros N.B."/>
            <person name="Smith C.D."/>
            <person name="Smith T.F."/>
            <person name="Spieth J."/>
            <person name="Stage D.E."/>
            <person name="Stark A."/>
            <person name="Stephan W."/>
            <person name="Strausberg R.L."/>
            <person name="Strempel S."/>
            <person name="Sturgill D."/>
            <person name="Sutton G."/>
            <person name="Sutton G.G."/>
            <person name="Tao W."/>
            <person name="Teichmann S."/>
            <person name="Tobari Y.N."/>
            <person name="Tomimura Y."/>
            <person name="Tsolas J.M."/>
            <person name="Valente V.L."/>
            <person name="Venter E."/>
            <person name="Venter J.C."/>
            <person name="Vicario S."/>
            <person name="Vieira F.G."/>
            <person name="Vilella A.J."/>
            <person name="Villasante A."/>
            <person name="Walenz B."/>
            <person name="Wang J."/>
            <person name="Wasserman M."/>
            <person name="Watts T."/>
            <person name="Wilson D."/>
            <person name="Wilson R.K."/>
            <person name="Wing R.A."/>
            <person name="Wolfner M.F."/>
            <person name="Wong A."/>
            <person name="Wong G.K."/>
            <person name="Wu C.I."/>
            <person name="Wu G."/>
            <person name="Yamamoto D."/>
            <person name="Yang H.P."/>
            <person name="Yang S.P."/>
            <person name="Yorke J.A."/>
            <person name="Yoshida K."/>
            <person name="Zdobnov E."/>
            <person name="Zhang P."/>
            <person name="Zhang Y."/>
            <person name="Zimin A.V."/>
            <person name="Baldwin J."/>
            <person name="Abdouelleil A."/>
            <person name="Abdulkadir J."/>
            <person name="Abebe A."/>
            <person name="Abera B."/>
            <person name="Abreu J."/>
            <person name="Acer S.C."/>
            <person name="Aftuck L."/>
            <person name="Alexander A."/>
            <person name="An P."/>
            <person name="Anderson E."/>
            <person name="Anderson S."/>
            <person name="Arachi H."/>
            <person name="Azer M."/>
            <person name="Bachantsang P."/>
            <person name="Barry A."/>
            <person name="Bayul T."/>
            <person name="Berlin A."/>
            <person name="Bessette D."/>
            <person name="Bloom T."/>
            <person name="Blye J."/>
            <person name="Boguslavskiy L."/>
            <person name="Bonnet C."/>
            <person name="Boukhgalter B."/>
            <person name="Bourzgui I."/>
            <person name="Brown A."/>
            <person name="Cahill P."/>
            <person name="Channer S."/>
            <person name="Cheshatsang Y."/>
            <person name="Chuda L."/>
            <person name="Citroen M."/>
            <person name="Collymore A."/>
            <person name="Cooke P."/>
            <person name="Costello M."/>
            <person name="D'Aco K."/>
            <person name="Daza R."/>
            <person name="De Haan G."/>
            <person name="DeGray S."/>
            <person name="DeMaso C."/>
            <person name="Dhargay N."/>
            <person name="Dooley K."/>
            <person name="Dooley E."/>
            <person name="Doricent M."/>
            <person name="Dorje P."/>
            <person name="Dorjee K."/>
            <person name="Dupes A."/>
            <person name="Elong R."/>
            <person name="Falk J."/>
            <person name="Farina A."/>
            <person name="Faro S."/>
            <person name="Ferguson D."/>
            <person name="Fisher S."/>
            <person name="Foley C.D."/>
            <person name="Franke A."/>
            <person name="Friedrich D."/>
            <person name="Gadbois L."/>
            <person name="Gearin G."/>
            <person name="Gearin C.R."/>
            <person name="Giannoukos G."/>
            <person name="Goode T."/>
            <person name="Graham J."/>
            <person name="Grandbois E."/>
            <person name="Grewal S."/>
            <person name="Gyaltsen K."/>
            <person name="Hafez N."/>
            <person name="Hagos B."/>
            <person name="Hall J."/>
            <person name="Henson C."/>
            <person name="Hollinger A."/>
            <person name="Honan T."/>
            <person name="Huard M.D."/>
            <person name="Hughes L."/>
            <person name="Hurhula B."/>
            <person name="Husby M.E."/>
            <person name="Kamat A."/>
            <person name="Kanga B."/>
            <person name="Kashin S."/>
            <person name="Khazanovich D."/>
            <person name="Kisner P."/>
            <person name="Lance K."/>
            <person name="Lara M."/>
            <person name="Lee W."/>
            <person name="Lennon N."/>
            <person name="Letendre F."/>
            <person name="LeVine R."/>
            <person name="Lipovsky A."/>
            <person name="Liu X."/>
            <person name="Liu J."/>
            <person name="Liu S."/>
            <person name="Lokyitsang T."/>
            <person name="Lokyitsang Y."/>
            <person name="Lubonja R."/>
            <person name="Lui A."/>
            <person name="MacDonald P."/>
            <person name="Magnisalis V."/>
            <person name="Maru K."/>
            <person name="Matthews C."/>
            <person name="McCusker W."/>
            <person name="McDonough S."/>
            <person name="Mehta T."/>
            <person name="Meldrim J."/>
            <person name="Meneus L."/>
            <person name="Mihai O."/>
            <person name="Mihalev A."/>
            <person name="Mihova T."/>
            <person name="Mittelman R."/>
            <person name="Mlenga V."/>
            <person name="Montmayeur A."/>
            <person name="Mulrain L."/>
            <person name="Navidi A."/>
            <person name="Naylor J."/>
            <person name="Negash T."/>
            <person name="Nguyen T."/>
            <person name="Nguyen N."/>
            <person name="Nicol R."/>
            <person name="Norbu C."/>
            <person name="Norbu N."/>
            <person name="Novod N."/>
            <person name="O'Neill B."/>
            <person name="Osman S."/>
            <person name="Markiewicz E."/>
            <person name="Oyono O.L."/>
            <person name="Patti C."/>
            <person name="Phunkhang P."/>
            <person name="Pierre F."/>
            <person name="Priest M."/>
            <person name="Raghuraman S."/>
            <person name="Rege F."/>
            <person name="Reyes R."/>
            <person name="Rise C."/>
            <person name="Rogov P."/>
            <person name="Ross K."/>
            <person name="Ryan E."/>
            <person name="Settipalli S."/>
            <person name="Shea T."/>
            <person name="Sherpa N."/>
            <person name="Shi L."/>
            <person name="Shih D."/>
            <person name="Sparrow T."/>
            <person name="Spaulding J."/>
            <person name="Stalker J."/>
            <person name="Stange-Thomann N."/>
            <person name="Stavropoulos S."/>
            <person name="Stone C."/>
            <person name="Strader C."/>
            <person name="Tesfaye S."/>
            <person name="Thomson T."/>
            <person name="Thoulutsang Y."/>
            <person name="Thoulutsang D."/>
            <person name="Topham K."/>
            <person name="Topping I."/>
            <person name="Tsamla T."/>
            <person name="Vassiliev H."/>
            <person name="Vo A."/>
            <person name="Wangchuk T."/>
            <person name="Wangdi T."/>
            <person name="Weiand M."/>
            <person name="Wilkinson J."/>
            <person name="Wilson A."/>
            <person name="Yadav S."/>
            <person name="Young G."/>
            <person name="Yu Q."/>
            <person name="Zembek L."/>
            <person name="Zhong D."/>
            <person name="Zimmer A."/>
            <person name="Zwirko Z."/>
            <person name="Jaffe D.B."/>
            <person name="Alvarez P."/>
            <person name="Brockman W."/>
            <person name="Butler J."/>
            <person name="Chin C."/>
            <person name="Gnerre S."/>
            <person name="Grabherr M."/>
            <person name="Kleber M."/>
            <person name="Mauceli E."/>
            <person name="MacCallum I."/>
        </authorList>
    </citation>
    <scope>NUCLEOTIDE SEQUENCE [LARGE SCALE GENOMIC DNA]</scope>
    <source>
        <strain evidence="3">white501</strain>
    </source>
</reference>
<dbReference type="EMBL" id="CM000362">
    <property type="protein sequence ID" value="EDX06477.1"/>
    <property type="molecule type" value="Genomic_DNA"/>
</dbReference>
<gene>
    <name evidence="2" type="primary">Dsim\GD10734</name>
    <name evidence="2" type="ORF">Dsim_GD10734</name>
</gene>
<accession>B4QIB7</accession>
<protein>
    <submittedName>
        <fullName evidence="2">GD10734</fullName>
    </submittedName>
</protein>
<dbReference type="HOGENOM" id="CLU_1483511_0_0_1"/>
<evidence type="ECO:0000256" key="1">
    <source>
        <dbReference type="SAM" id="MobiDB-lite"/>
    </source>
</evidence>
<feature type="region of interest" description="Disordered" evidence="1">
    <location>
        <begin position="1"/>
        <end position="34"/>
    </location>
</feature>
<organism evidence="2 3">
    <name type="scientific">Drosophila simulans</name>
    <name type="common">Fruit fly</name>
    <dbReference type="NCBI Taxonomy" id="7240"/>
    <lineage>
        <taxon>Eukaryota</taxon>
        <taxon>Metazoa</taxon>
        <taxon>Ecdysozoa</taxon>
        <taxon>Arthropoda</taxon>
        <taxon>Hexapoda</taxon>
        <taxon>Insecta</taxon>
        <taxon>Pterygota</taxon>
        <taxon>Neoptera</taxon>
        <taxon>Endopterygota</taxon>
        <taxon>Diptera</taxon>
        <taxon>Brachycera</taxon>
        <taxon>Muscomorpha</taxon>
        <taxon>Ephydroidea</taxon>
        <taxon>Drosophilidae</taxon>
        <taxon>Drosophila</taxon>
        <taxon>Sophophora</taxon>
    </lineage>
</organism>
<evidence type="ECO:0000313" key="2">
    <source>
        <dbReference type="EMBL" id="EDX06477.1"/>
    </source>
</evidence>
<feature type="compositionally biased region" description="Basic residues" evidence="1">
    <location>
        <begin position="8"/>
        <end position="20"/>
    </location>
</feature>
<evidence type="ECO:0000313" key="3">
    <source>
        <dbReference type="Proteomes" id="UP000000304"/>
    </source>
</evidence>
<dbReference type="AlphaFoldDB" id="B4QIB7"/>